<dbReference type="AlphaFoldDB" id="A0A0P1I9J3"/>
<keyword evidence="3" id="KW-1185">Reference proteome</keyword>
<dbReference type="InterPro" id="IPR036844">
    <property type="entry name" value="Hint_dom_sf"/>
</dbReference>
<dbReference type="STRING" id="1715693.PH7735_02259"/>
<dbReference type="Proteomes" id="UP000051870">
    <property type="component" value="Unassembled WGS sequence"/>
</dbReference>
<feature type="domain" description="Hedgehog/Intein (Hint)" evidence="1">
    <location>
        <begin position="33"/>
        <end position="164"/>
    </location>
</feature>
<protein>
    <recommendedName>
        <fullName evidence="1">Hedgehog/Intein (Hint) domain-containing protein</fullName>
    </recommendedName>
</protein>
<dbReference type="InterPro" id="IPR028992">
    <property type="entry name" value="Hedgehog/Intein_dom"/>
</dbReference>
<organism evidence="2 3">
    <name type="scientific">Shimia thalassica</name>
    <dbReference type="NCBI Taxonomy" id="1715693"/>
    <lineage>
        <taxon>Bacteria</taxon>
        <taxon>Pseudomonadati</taxon>
        <taxon>Pseudomonadota</taxon>
        <taxon>Alphaproteobacteria</taxon>
        <taxon>Rhodobacterales</taxon>
        <taxon>Roseobacteraceae</taxon>
    </lineage>
</organism>
<dbReference type="EMBL" id="CYTW01000002">
    <property type="protein sequence ID" value="CUJ99819.1"/>
    <property type="molecule type" value="Genomic_DNA"/>
</dbReference>
<proteinExistence type="predicted"/>
<dbReference type="SUPFAM" id="SSF51294">
    <property type="entry name" value="Hedgehog/intein (Hint) domain"/>
    <property type="match status" value="1"/>
</dbReference>
<evidence type="ECO:0000313" key="3">
    <source>
        <dbReference type="Proteomes" id="UP000051870"/>
    </source>
</evidence>
<evidence type="ECO:0000313" key="2">
    <source>
        <dbReference type="EMBL" id="CUJ99819.1"/>
    </source>
</evidence>
<accession>A0A0P1I9J3</accession>
<dbReference type="Pfam" id="PF13403">
    <property type="entry name" value="Hint_2"/>
    <property type="match status" value="1"/>
</dbReference>
<dbReference type="GeneID" id="83881284"/>
<sequence>MFGWTHPQGFSGEYSGAEPRLHDPVLLGAGAGLVEGTLVATKNGWIPVEDVRIGTRLLTFDGGLQKVKSIVRNEIWSGTGPCPETLWPLLVEAGTIGNGEDLVLMPHQGVLIESDEISDQWGDPFAVIPATSLEILEGVERGEPEGTVEVFLPVFAEDQMVYADHGALLFCQAQWGVSAGIVPRQGASSNYNMLPRFVAEKLLASTFSADDIDYDVA</sequence>
<name>A0A0P1I9J3_9RHOB</name>
<reference evidence="3" key="1">
    <citation type="submission" date="2015-09" db="EMBL/GenBank/DDBJ databases">
        <authorList>
            <person name="Rodrigo-Torres Lidia"/>
            <person name="Arahal R.David."/>
        </authorList>
    </citation>
    <scope>NUCLEOTIDE SEQUENCE [LARGE SCALE GENOMIC DNA]</scope>
    <source>
        <strain evidence="3">CECT 7735</strain>
    </source>
</reference>
<evidence type="ECO:0000259" key="1">
    <source>
        <dbReference type="Pfam" id="PF13403"/>
    </source>
</evidence>
<dbReference type="RefSeq" id="WP_058311443.1">
    <property type="nucleotide sequence ID" value="NZ_CYTW01000002.1"/>
</dbReference>
<gene>
    <name evidence="2" type="ORF">PH7735_02259</name>
</gene>